<evidence type="ECO:0000313" key="2">
    <source>
        <dbReference type="EMBL" id="MEA0971014.1"/>
    </source>
</evidence>
<sequence>MIEGYKIVQIPRISDERGNLSFAELGQLLTFVVKRVYWLYDIKEIRGAHAHKELQQFIFCTHGSVEFTLDDGQQRESVILDSPDKGLCITKPLWRELVSFQNDPQVIVLASDVYDEQDYIRSYKEFQKWMSIS</sequence>
<dbReference type="SUPFAM" id="SSF51182">
    <property type="entry name" value="RmlC-like cupins"/>
    <property type="match status" value="1"/>
</dbReference>
<evidence type="ECO:0000259" key="1">
    <source>
        <dbReference type="Pfam" id="PF05523"/>
    </source>
</evidence>
<accession>A0ABU5NCY1</accession>
<dbReference type="Gene3D" id="2.60.120.10">
    <property type="entry name" value="Jelly Rolls"/>
    <property type="match status" value="1"/>
</dbReference>
<proteinExistence type="predicted"/>
<gene>
    <name evidence="2" type="ORF">Megvenef_00985</name>
</gene>
<dbReference type="Proteomes" id="UP001291687">
    <property type="component" value="Unassembled WGS sequence"/>
</dbReference>
<comment type="caution">
    <text evidence="2">The sequence shown here is derived from an EMBL/GenBank/DDBJ whole genome shotgun (WGS) entry which is preliminary data.</text>
</comment>
<evidence type="ECO:0000313" key="3">
    <source>
        <dbReference type="Proteomes" id="UP001291687"/>
    </source>
</evidence>
<feature type="domain" description="Sugar 3,4-ketoisomerase QdtA cupin" evidence="1">
    <location>
        <begin position="4"/>
        <end position="129"/>
    </location>
</feature>
<dbReference type="CDD" id="cd20292">
    <property type="entry name" value="cupin_QdtA-like"/>
    <property type="match status" value="1"/>
</dbReference>
<protein>
    <submittedName>
        <fullName evidence="2">WxcM-like domain-containing protein</fullName>
    </submittedName>
</protein>
<dbReference type="Pfam" id="PF05523">
    <property type="entry name" value="FdtA"/>
    <property type="match status" value="1"/>
</dbReference>
<dbReference type="RefSeq" id="WP_322776913.1">
    <property type="nucleotide sequence ID" value="NZ_JARJFB010000070.1"/>
</dbReference>
<dbReference type="InterPro" id="IPR014710">
    <property type="entry name" value="RmlC-like_jellyroll"/>
</dbReference>
<organism evidence="2 3">
    <name type="scientific">Candidatus Megaera venefica</name>
    <dbReference type="NCBI Taxonomy" id="2055910"/>
    <lineage>
        <taxon>Bacteria</taxon>
        <taxon>Pseudomonadati</taxon>
        <taxon>Pseudomonadota</taxon>
        <taxon>Alphaproteobacteria</taxon>
        <taxon>Rickettsiales</taxon>
        <taxon>Rickettsiaceae</taxon>
        <taxon>Candidatus Megaera</taxon>
    </lineage>
</organism>
<dbReference type="InterPro" id="IPR008894">
    <property type="entry name" value="QdtA_cupin_dom"/>
</dbReference>
<dbReference type="EMBL" id="JARJFB010000070">
    <property type="protein sequence ID" value="MEA0971014.1"/>
    <property type="molecule type" value="Genomic_DNA"/>
</dbReference>
<reference evidence="2 3" key="1">
    <citation type="submission" date="2023-03" db="EMBL/GenBank/DDBJ databases">
        <title>Host association and intracellularity evolved multiple times independently in the Rickettsiales.</title>
        <authorList>
            <person name="Castelli M."/>
            <person name="Nardi T."/>
            <person name="Gammuto L."/>
            <person name="Bellinzona G."/>
            <person name="Sabaneyeva E."/>
            <person name="Potekhin A."/>
            <person name="Serra V."/>
            <person name="Petroni G."/>
            <person name="Sassera D."/>
        </authorList>
    </citation>
    <scope>NUCLEOTIDE SEQUENCE [LARGE SCALE GENOMIC DNA]</scope>
    <source>
        <strain evidence="2 3">Sr 2-6</strain>
    </source>
</reference>
<dbReference type="InterPro" id="IPR011051">
    <property type="entry name" value="RmlC_Cupin_sf"/>
</dbReference>
<keyword evidence="3" id="KW-1185">Reference proteome</keyword>
<name>A0ABU5NCY1_9RICK</name>